<dbReference type="GO" id="GO:0016020">
    <property type="term" value="C:membrane"/>
    <property type="evidence" value="ECO:0007669"/>
    <property type="project" value="UniProtKB-SubCell"/>
</dbReference>
<dbReference type="EMBL" id="UINC01034981">
    <property type="protein sequence ID" value="SVB26656.1"/>
    <property type="molecule type" value="Genomic_DNA"/>
</dbReference>
<evidence type="ECO:0000256" key="2">
    <source>
        <dbReference type="ARBA" id="ARBA00006214"/>
    </source>
</evidence>
<dbReference type="AlphaFoldDB" id="A0A382CKJ3"/>
<dbReference type="InterPro" id="IPR012932">
    <property type="entry name" value="VKOR"/>
</dbReference>
<organism evidence="12">
    <name type="scientific">marine metagenome</name>
    <dbReference type="NCBI Taxonomy" id="408172"/>
    <lineage>
        <taxon>unclassified sequences</taxon>
        <taxon>metagenomes</taxon>
        <taxon>ecological metagenomes</taxon>
    </lineage>
</organism>
<evidence type="ECO:0000256" key="7">
    <source>
        <dbReference type="ARBA" id="ARBA00023136"/>
    </source>
</evidence>
<protein>
    <recommendedName>
        <fullName evidence="11">Vitamin K epoxide reductase domain-containing protein</fullName>
    </recommendedName>
</protein>
<reference evidence="12" key="1">
    <citation type="submission" date="2018-05" db="EMBL/GenBank/DDBJ databases">
        <authorList>
            <person name="Lanie J.A."/>
            <person name="Ng W.-L."/>
            <person name="Kazmierczak K.M."/>
            <person name="Andrzejewski T.M."/>
            <person name="Davidsen T.M."/>
            <person name="Wayne K.J."/>
            <person name="Tettelin H."/>
            <person name="Glass J.I."/>
            <person name="Rusch D."/>
            <person name="Podicherti R."/>
            <person name="Tsui H.-C.T."/>
            <person name="Winkler M.E."/>
        </authorList>
    </citation>
    <scope>NUCLEOTIDE SEQUENCE</scope>
</reference>
<evidence type="ECO:0000256" key="10">
    <source>
        <dbReference type="SAM" id="Phobius"/>
    </source>
</evidence>
<keyword evidence="6" id="KW-0560">Oxidoreductase</keyword>
<keyword evidence="8" id="KW-1015">Disulfide bond</keyword>
<evidence type="ECO:0000256" key="9">
    <source>
        <dbReference type="ARBA" id="ARBA00023284"/>
    </source>
</evidence>
<keyword evidence="7 10" id="KW-0472">Membrane</keyword>
<evidence type="ECO:0000256" key="8">
    <source>
        <dbReference type="ARBA" id="ARBA00023157"/>
    </source>
</evidence>
<evidence type="ECO:0000259" key="11">
    <source>
        <dbReference type="Pfam" id="PF07884"/>
    </source>
</evidence>
<dbReference type="InterPro" id="IPR038354">
    <property type="entry name" value="VKOR_sf"/>
</dbReference>
<dbReference type="GO" id="GO:0048038">
    <property type="term" value="F:quinone binding"/>
    <property type="evidence" value="ECO:0007669"/>
    <property type="project" value="UniProtKB-KW"/>
</dbReference>
<evidence type="ECO:0000256" key="5">
    <source>
        <dbReference type="ARBA" id="ARBA00022989"/>
    </source>
</evidence>
<evidence type="ECO:0000256" key="3">
    <source>
        <dbReference type="ARBA" id="ARBA00022692"/>
    </source>
</evidence>
<evidence type="ECO:0000256" key="4">
    <source>
        <dbReference type="ARBA" id="ARBA00022719"/>
    </source>
</evidence>
<evidence type="ECO:0000256" key="1">
    <source>
        <dbReference type="ARBA" id="ARBA00004141"/>
    </source>
</evidence>
<keyword evidence="3 10" id="KW-0812">Transmembrane</keyword>
<feature type="transmembrane region" description="Helical" evidence="10">
    <location>
        <begin position="84"/>
        <end position="104"/>
    </location>
</feature>
<proteinExistence type="inferred from homology"/>
<sequence length="131" mass="14862">MALLAVAGWAFSFYFLRVLDGKMSPSAWWFPAVFRMSEGGCQTLVETPYGRILRKPNAFWGNLYYPFMLIVIGFSGAELIDRSLLLIPALFAMILSLYLLWGLYRLRTPCPVCFATHTVNFLILILAGRTL</sequence>
<keyword evidence="4" id="KW-0874">Quinone</keyword>
<gene>
    <name evidence="12" type="ORF">METZ01_LOCUS179510</name>
</gene>
<evidence type="ECO:0000313" key="12">
    <source>
        <dbReference type="EMBL" id="SVB26656.1"/>
    </source>
</evidence>
<keyword evidence="5 10" id="KW-1133">Transmembrane helix</keyword>
<comment type="similarity">
    <text evidence="2">Belongs to the VKOR family.</text>
</comment>
<dbReference type="GO" id="GO:0016491">
    <property type="term" value="F:oxidoreductase activity"/>
    <property type="evidence" value="ECO:0007669"/>
    <property type="project" value="UniProtKB-KW"/>
</dbReference>
<dbReference type="Gene3D" id="1.20.1440.130">
    <property type="entry name" value="VKOR domain"/>
    <property type="match status" value="1"/>
</dbReference>
<keyword evidence="9" id="KW-0676">Redox-active center</keyword>
<dbReference type="Pfam" id="PF07884">
    <property type="entry name" value="VKOR"/>
    <property type="match status" value="1"/>
</dbReference>
<feature type="transmembrane region" description="Helical" evidence="10">
    <location>
        <begin position="58"/>
        <end position="77"/>
    </location>
</feature>
<feature type="domain" description="Vitamin K epoxide reductase" evidence="11">
    <location>
        <begin position="1"/>
        <end position="127"/>
    </location>
</feature>
<name>A0A382CKJ3_9ZZZZ</name>
<comment type="subcellular location">
    <subcellularLocation>
        <location evidence="1">Membrane</location>
        <topology evidence="1">Multi-pass membrane protein</topology>
    </subcellularLocation>
</comment>
<accession>A0A382CKJ3</accession>
<evidence type="ECO:0000256" key="6">
    <source>
        <dbReference type="ARBA" id="ARBA00023002"/>
    </source>
</evidence>